<organism evidence="3 4">
    <name type="scientific">Halarchaeum acidiphilum MH1-52-1</name>
    <dbReference type="NCBI Taxonomy" id="1261545"/>
    <lineage>
        <taxon>Archaea</taxon>
        <taxon>Methanobacteriati</taxon>
        <taxon>Methanobacteriota</taxon>
        <taxon>Stenosarchaea group</taxon>
        <taxon>Halobacteria</taxon>
        <taxon>Halobacteriales</taxon>
        <taxon>Halobacteriaceae</taxon>
    </lineage>
</organism>
<sequence>MSLHALDDIDDAISVTAAFCRGLAPRDWPKLALIALLSGGTAATSPLTGSTDVGGPGAGPTGGPGMGPMGTAGLPSIDAATIIAAVAGLVVLALVAGAISATFQFVFVDALVTGDVAIRRPFATHWRDGVRVLAFEVAVGLVVLAALALAVGPLLVGLPVGVLFLLLLPVVGLLALLASVAVGFTRAFVVPIMSHADVGVVAAWRRLLGVVRANPSEYGVFVVLNFVFTLVAGVIVGIGALVAVLVVGIPFGLLFGLPFVLGGASGVLAWTWLVVGLLLGGVAFLLAIGLVTAPVQAALRYYALLLLGDTAPALDLIPERRAAARDD</sequence>
<evidence type="ECO:0000313" key="3">
    <source>
        <dbReference type="EMBL" id="GAD52226.1"/>
    </source>
</evidence>
<feature type="region of interest" description="Disordered" evidence="1">
    <location>
        <begin position="47"/>
        <end position="67"/>
    </location>
</feature>
<name>U2YEI8_9EURY</name>
<feature type="transmembrane region" description="Helical" evidence="2">
    <location>
        <begin position="133"/>
        <end position="156"/>
    </location>
</feature>
<keyword evidence="4" id="KW-1185">Reference proteome</keyword>
<dbReference type="EMBL" id="BATA01000017">
    <property type="protein sequence ID" value="GAD52226.1"/>
    <property type="molecule type" value="Genomic_DNA"/>
</dbReference>
<dbReference type="Proteomes" id="UP000016986">
    <property type="component" value="Unassembled WGS sequence"/>
</dbReference>
<keyword evidence="2" id="KW-0472">Membrane</keyword>
<protein>
    <recommendedName>
        <fullName evidence="5">Glycerophosphoryl diester phosphodiesterase membrane domain-containing protein</fullName>
    </recommendedName>
</protein>
<reference evidence="3 4" key="1">
    <citation type="submission" date="2013-09" db="EMBL/GenBank/DDBJ databases">
        <title>Whole genome sequencing of Halarchaeum acidiphilum strain MH1-52-1.</title>
        <authorList>
            <person name="Shimane Y."/>
            <person name="Minegishi H."/>
            <person name="Nishi S."/>
            <person name="Echigo A."/>
            <person name="Shuto A."/>
            <person name="Konishi M."/>
            <person name="Ito T."/>
            <person name="Ohkuma M."/>
            <person name="Ohta Y."/>
            <person name="Nagano Y."/>
            <person name="Tsubouchi T."/>
            <person name="Mori K."/>
            <person name="Usui K."/>
            <person name="Kamekura M."/>
            <person name="Usami R."/>
            <person name="Takaki Y."/>
            <person name="Hatada Y."/>
        </authorList>
    </citation>
    <scope>NUCLEOTIDE SEQUENCE [LARGE SCALE GENOMIC DNA]</scope>
    <source>
        <strain evidence="3 4">JCM 16109</strain>
    </source>
</reference>
<keyword evidence="2" id="KW-1133">Transmembrane helix</keyword>
<proteinExistence type="predicted"/>
<feature type="transmembrane region" description="Helical" evidence="2">
    <location>
        <begin position="267"/>
        <end position="291"/>
    </location>
</feature>
<evidence type="ECO:0000256" key="1">
    <source>
        <dbReference type="SAM" id="MobiDB-lite"/>
    </source>
</evidence>
<gene>
    <name evidence="3" type="ORF">MBEHAL_0986</name>
</gene>
<feature type="transmembrane region" description="Helical" evidence="2">
    <location>
        <begin position="79"/>
        <end position="112"/>
    </location>
</feature>
<dbReference type="RefSeq" id="WP_021779970.1">
    <property type="nucleotide sequence ID" value="NZ_BATA01000017.1"/>
</dbReference>
<keyword evidence="2" id="KW-0812">Transmembrane</keyword>
<evidence type="ECO:0000256" key="2">
    <source>
        <dbReference type="SAM" id="Phobius"/>
    </source>
</evidence>
<dbReference type="Pfam" id="PF24400">
    <property type="entry name" value="DUF7544"/>
    <property type="match status" value="1"/>
</dbReference>
<evidence type="ECO:0000313" key="4">
    <source>
        <dbReference type="Proteomes" id="UP000016986"/>
    </source>
</evidence>
<evidence type="ECO:0008006" key="5">
    <source>
        <dbReference type="Google" id="ProtNLM"/>
    </source>
</evidence>
<dbReference type="InterPro" id="IPR055966">
    <property type="entry name" value="DUF7544"/>
</dbReference>
<accession>U2YEI8</accession>
<feature type="transmembrane region" description="Helical" evidence="2">
    <location>
        <begin position="222"/>
        <end position="255"/>
    </location>
</feature>
<dbReference type="OrthoDB" id="137652at2157"/>
<feature type="compositionally biased region" description="Gly residues" evidence="1">
    <location>
        <begin position="52"/>
        <end position="67"/>
    </location>
</feature>
<comment type="caution">
    <text evidence="3">The sequence shown here is derived from an EMBL/GenBank/DDBJ whole genome shotgun (WGS) entry which is preliminary data.</text>
</comment>
<dbReference type="eggNOG" id="arCOG04706">
    <property type="taxonomic scope" value="Archaea"/>
</dbReference>
<dbReference type="AlphaFoldDB" id="U2YEI8"/>
<feature type="transmembrane region" description="Helical" evidence="2">
    <location>
        <begin position="162"/>
        <end position="184"/>
    </location>
</feature>